<organism evidence="2">
    <name type="scientific">marine metagenome</name>
    <dbReference type="NCBI Taxonomy" id="408172"/>
    <lineage>
        <taxon>unclassified sequences</taxon>
        <taxon>metagenomes</taxon>
        <taxon>ecological metagenomes</taxon>
    </lineage>
</organism>
<sequence>VISDRKKGILLLMLALILFGLILIIMALVYGNNSSRKLVPYILVLLVGLYVIGMMAVLVFA</sequence>
<gene>
    <name evidence="2" type="ORF">METZ01_LOCUS133034</name>
</gene>
<feature type="transmembrane region" description="Helical" evidence="1">
    <location>
        <begin position="38"/>
        <end position="60"/>
    </location>
</feature>
<feature type="non-terminal residue" evidence="2">
    <location>
        <position position="1"/>
    </location>
</feature>
<keyword evidence="1" id="KW-1133">Transmembrane helix</keyword>
<dbReference type="AlphaFoldDB" id="A0A381YT90"/>
<feature type="transmembrane region" description="Helical" evidence="1">
    <location>
        <begin position="9"/>
        <end position="32"/>
    </location>
</feature>
<accession>A0A381YT90</accession>
<keyword evidence="1" id="KW-0812">Transmembrane</keyword>
<proteinExistence type="predicted"/>
<reference evidence="2" key="1">
    <citation type="submission" date="2018-05" db="EMBL/GenBank/DDBJ databases">
        <authorList>
            <person name="Lanie J.A."/>
            <person name="Ng W.-L."/>
            <person name="Kazmierczak K.M."/>
            <person name="Andrzejewski T.M."/>
            <person name="Davidsen T.M."/>
            <person name="Wayne K.J."/>
            <person name="Tettelin H."/>
            <person name="Glass J.I."/>
            <person name="Rusch D."/>
            <person name="Podicherti R."/>
            <person name="Tsui H.-C.T."/>
            <person name="Winkler M.E."/>
        </authorList>
    </citation>
    <scope>NUCLEOTIDE SEQUENCE</scope>
</reference>
<evidence type="ECO:0000256" key="1">
    <source>
        <dbReference type="SAM" id="Phobius"/>
    </source>
</evidence>
<keyword evidence="1" id="KW-0472">Membrane</keyword>
<dbReference type="EMBL" id="UINC01018993">
    <property type="protein sequence ID" value="SVA80180.1"/>
    <property type="molecule type" value="Genomic_DNA"/>
</dbReference>
<evidence type="ECO:0000313" key="2">
    <source>
        <dbReference type="EMBL" id="SVA80180.1"/>
    </source>
</evidence>
<name>A0A381YT90_9ZZZZ</name>
<protein>
    <submittedName>
        <fullName evidence="2">Uncharacterized protein</fullName>
    </submittedName>
</protein>